<dbReference type="InterPro" id="IPR036291">
    <property type="entry name" value="NAD(P)-bd_dom_sf"/>
</dbReference>
<dbReference type="Proteomes" id="UP000177798">
    <property type="component" value="Chromosome 11"/>
</dbReference>
<accession>A0A1D9QGT9</accession>
<dbReference type="InterPro" id="IPR013216">
    <property type="entry name" value="Methyltransf_11"/>
</dbReference>
<evidence type="ECO:0000313" key="6">
    <source>
        <dbReference type="Proteomes" id="UP000177798"/>
    </source>
</evidence>
<comment type="similarity">
    <text evidence="1">Belongs to the methyltransferase superfamily.</text>
</comment>
<dbReference type="SMART" id="SM00881">
    <property type="entry name" value="CoA_binding"/>
    <property type="match status" value="1"/>
</dbReference>
<dbReference type="InterPro" id="IPR003781">
    <property type="entry name" value="CoA-bd"/>
</dbReference>
<keyword evidence="3" id="KW-0808">Transferase</keyword>
<evidence type="ECO:0000259" key="4">
    <source>
        <dbReference type="SMART" id="SM00881"/>
    </source>
</evidence>
<dbReference type="AlphaFoldDB" id="A0A1D9QGT9"/>
<dbReference type="PANTHER" id="PTHR44942:SF4">
    <property type="entry name" value="METHYLTRANSFERASE TYPE 11 DOMAIN-CONTAINING PROTEIN"/>
    <property type="match status" value="1"/>
</dbReference>
<keyword evidence="2" id="KW-0489">Methyltransferase</keyword>
<dbReference type="Gene3D" id="3.40.50.150">
    <property type="entry name" value="Vaccinia Virus protein VP39"/>
    <property type="match status" value="1"/>
</dbReference>
<dbReference type="GO" id="GO:0008757">
    <property type="term" value="F:S-adenosylmethionine-dependent methyltransferase activity"/>
    <property type="evidence" value="ECO:0007669"/>
    <property type="project" value="InterPro"/>
</dbReference>
<proteinExistence type="inferred from homology"/>
<dbReference type="GO" id="GO:0032259">
    <property type="term" value="P:methylation"/>
    <property type="evidence" value="ECO:0007669"/>
    <property type="project" value="UniProtKB-KW"/>
</dbReference>
<dbReference type="EMBL" id="CP017824">
    <property type="protein sequence ID" value="APA13843.1"/>
    <property type="molecule type" value="Genomic_DNA"/>
</dbReference>
<dbReference type="OrthoDB" id="10027013at2759"/>
<dbReference type="Pfam" id="PF08241">
    <property type="entry name" value="Methyltransf_11"/>
    <property type="match status" value="1"/>
</dbReference>
<evidence type="ECO:0000256" key="1">
    <source>
        <dbReference type="ARBA" id="ARBA00008361"/>
    </source>
</evidence>
<dbReference type="VEuPathDB" id="FungiDB:sscle_11g086130"/>
<dbReference type="CDD" id="cd02440">
    <property type="entry name" value="AdoMet_MTases"/>
    <property type="match status" value="1"/>
</dbReference>
<evidence type="ECO:0000256" key="3">
    <source>
        <dbReference type="ARBA" id="ARBA00022679"/>
    </source>
</evidence>
<feature type="domain" description="CoA-binding" evidence="4">
    <location>
        <begin position="10"/>
        <end position="107"/>
    </location>
</feature>
<evidence type="ECO:0000313" key="5">
    <source>
        <dbReference type="EMBL" id="APA13843.1"/>
    </source>
</evidence>
<evidence type="ECO:0000256" key="2">
    <source>
        <dbReference type="ARBA" id="ARBA00022603"/>
    </source>
</evidence>
<dbReference type="Gene3D" id="3.40.50.720">
    <property type="entry name" value="NAD(P)-binding Rossmann-like Domain"/>
    <property type="match status" value="1"/>
</dbReference>
<organism evidence="5 6">
    <name type="scientific">Sclerotinia sclerotiorum (strain ATCC 18683 / 1980 / Ss-1)</name>
    <name type="common">White mold</name>
    <name type="synonym">Whetzelinia sclerotiorum</name>
    <dbReference type="NCBI Taxonomy" id="665079"/>
    <lineage>
        <taxon>Eukaryota</taxon>
        <taxon>Fungi</taxon>
        <taxon>Dikarya</taxon>
        <taxon>Ascomycota</taxon>
        <taxon>Pezizomycotina</taxon>
        <taxon>Leotiomycetes</taxon>
        <taxon>Helotiales</taxon>
        <taxon>Sclerotiniaceae</taxon>
        <taxon>Sclerotinia</taxon>
    </lineage>
</organism>
<protein>
    <recommendedName>
        <fullName evidence="4">CoA-binding domain-containing protein</fullName>
    </recommendedName>
</protein>
<dbReference type="Pfam" id="PF13380">
    <property type="entry name" value="CoA_binding_2"/>
    <property type="match status" value="1"/>
</dbReference>
<name>A0A1D9QGT9_SCLS1</name>
<dbReference type="InterPro" id="IPR029063">
    <property type="entry name" value="SAM-dependent_MTases_sf"/>
</dbReference>
<reference evidence="6" key="1">
    <citation type="journal article" date="2017" name="Genome Biol. Evol.">
        <title>The complete genome sequence of the phytopathogenic fungus Sclerotinia sclerotiorum reveals insights into the genome architecture of broad host range pathogens.</title>
        <authorList>
            <person name="Derbyshire M."/>
            <person name="Denton-Giles M."/>
            <person name="Hegedus D."/>
            <person name="Seifbarghy S."/>
            <person name="Rollins J."/>
            <person name="van Kan J."/>
            <person name="Seidl M.F."/>
            <person name="Faino L."/>
            <person name="Mbengue M."/>
            <person name="Navaud O."/>
            <person name="Raffaele S."/>
            <person name="Hammond-Kosack K."/>
            <person name="Heard S."/>
            <person name="Oliver R."/>
        </authorList>
    </citation>
    <scope>NUCLEOTIDE SEQUENCE [LARGE SCALE GENOMIC DNA]</scope>
    <source>
        <strain evidence="6">ATCC 18683 / 1980 / Ss-1</strain>
    </source>
</reference>
<dbReference type="SUPFAM" id="SSF51735">
    <property type="entry name" value="NAD(P)-binding Rossmann-fold domains"/>
    <property type="match status" value="1"/>
</dbReference>
<gene>
    <name evidence="5" type="ORF">sscle_11g086130</name>
</gene>
<sequence length="472" mass="52782">MATEAAARTFFSSPYFAVVGASTDPSKFGHKIFTWYTTHGLPATPINPSSTTIKVATTEYATLPSISALPHPTETGVSIITPPKITKKVLEEAKKLGVKSVWLQPGTYDEEILGYALREFEGGVGGEEGGSAGAEGWCVLVDGVRAARGAGRELKFQKSFSATSYATFRPSYPPKLYTQILNYHRGPRTTLLDLGCGHGVISRTLGSTGNFEKIWGTDPSSVMIEEAKTLSNKIDTSNSHNKEANIQWRQAFAEDLSFVDDESLDMVVAGQAAHWFDFSRVWGEIYRKLRKGGTVAFWGYKDNLLVDFPAATRVLDKYCYGEDEGFMGRFWEQPGRERLRGLYEDQVMQPPGDLFGNVEFMRYEPGLRGKGSGEGEVWMGRRMNLGELEGYWRTFSAFFEWMKAHPERKRLEFGNVGGEGKDGKNEKGDVIDEMFEEMLEVEPELRGKEGQNWRDVEVETEWGTVILLARKL</sequence>
<dbReference type="SUPFAM" id="SSF53335">
    <property type="entry name" value="S-adenosyl-L-methionine-dependent methyltransferases"/>
    <property type="match status" value="1"/>
</dbReference>
<dbReference type="InterPro" id="IPR051052">
    <property type="entry name" value="Diverse_substrate_MTase"/>
</dbReference>
<dbReference type="PANTHER" id="PTHR44942">
    <property type="entry name" value="METHYLTRANSF_11 DOMAIN-CONTAINING PROTEIN"/>
    <property type="match status" value="1"/>
</dbReference>